<evidence type="ECO:0000313" key="5">
    <source>
        <dbReference type="EMBL" id="ADU51660.1"/>
    </source>
</evidence>
<protein>
    <submittedName>
        <fullName evidence="5">Pyridoxal phosphate-dependent enzyme</fullName>
    </submittedName>
</protein>
<reference evidence="5 6" key="1">
    <citation type="journal article" date="2010" name="Stand. Genomic Sci.">
        <title>Complete genome sequence of Thermaerobacter marianensis type strain (7p75a).</title>
        <authorList>
            <person name="Han C."/>
            <person name="Gu W."/>
            <person name="Zhang X."/>
            <person name="Lapidus A."/>
            <person name="Nolan M."/>
            <person name="Copeland A."/>
            <person name="Lucas S."/>
            <person name="Del Rio T.G."/>
            <person name="Tice H."/>
            <person name="Cheng J.F."/>
            <person name="Tapia R."/>
            <person name="Goodwin L."/>
            <person name="Pitluck S."/>
            <person name="Pagani I."/>
            <person name="Ivanova N."/>
            <person name="Mavromatis K."/>
            <person name="Mikhailova N."/>
            <person name="Pati A."/>
            <person name="Chen A."/>
            <person name="Palaniappan K."/>
            <person name="Land M."/>
            <person name="Hauser L."/>
            <person name="Chang Y.J."/>
            <person name="Jeffries C.D."/>
            <person name="Schneider S."/>
            <person name="Rohde M."/>
            <person name="Goker M."/>
            <person name="Pukall R."/>
            <person name="Woyke T."/>
            <person name="Bristow J."/>
            <person name="Eisen J.A."/>
            <person name="Markowitz V."/>
            <person name="Hugenholtz P."/>
            <person name="Kyrpides N.C."/>
            <person name="Klenk H.P."/>
            <person name="Detter J.C."/>
        </authorList>
    </citation>
    <scope>NUCLEOTIDE SEQUENCE [LARGE SCALE GENOMIC DNA]</scope>
    <source>
        <strain evidence="6">ATCC 700841 / DSM 12885 / JCM 10246 / 7p75a</strain>
    </source>
</reference>
<dbReference type="InterPro" id="IPR015424">
    <property type="entry name" value="PyrdxlP-dep_Trfase"/>
</dbReference>
<evidence type="ECO:0000256" key="4">
    <source>
        <dbReference type="PIRSR" id="PIRSR618319-50"/>
    </source>
</evidence>
<dbReference type="AlphaFoldDB" id="E6SGS6"/>
<dbReference type="RefSeq" id="WP_013495963.1">
    <property type="nucleotide sequence ID" value="NC_014831.1"/>
</dbReference>
<dbReference type="SUPFAM" id="SSF53383">
    <property type="entry name" value="PLP-dependent transferases"/>
    <property type="match status" value="1"/>
</dbReference>
<dbReference type="NCBIfam" id="TIGR01437">
    <property type="entry name" value="selA_rel"/>
    <property type="match status" value="1"/>
</dbReference>
<dbReference type="InterPro" id="IPR018319">
    <property type="entry name" value="SelA-like"/>
</dbReference>
<reference evidence="6" key="2">
    <citation type="journal article" date="2010" name="Stand. Genomic Sci.">
        <title>Complete genome sequence of Thermaerobacter marianensis type strain (7p75aT).</title>
        <authorList>
            <person name="Han C."/>
            <person name="Gu W."/>
            <person name="Zhang X."/>
            <person name="Lapidus A."/>
            <person name="Nolan M."/>
            <person name="Copeland A."/>
            <person name="Lucas S."/>
            <person name="Glavina Del Rio T."/>
            <person name="Tice H."/>
            <person name="Cheng J."/>
            <person name="Tapia R."/>
            <person name="Goodwin L."/>
            <person name="Pitluck S."/>
            <person name="Pagani I."/>
            <person name="Ivanova N."/>
            <person name="Mavromatis K."/>
            <person name="Mikhailova N."/>
            <person name="Pati A."/>
            <person name="Chen A."/>
            <person name="Palaniappan K."/>
            <person name="Land M."/>
            <person name="Hauser L."/>
            <person name="Chang Y."/>
            <person name="Jeffries C."/>
            <person name="Schneider S."/>
            <person name="Rohde M."/>
            <person name="Goker M."/>
            <person name="Pukall R."/>
            <person name="Woyke T."/>
            <person name="Bristow J."/>
            <person name="Eisen J."/>
            <person name="Markowitz V."/>
            <person name="Hugenholtz P."/>
            <person name="Kyrpides N."/>
            <person name="Klenk H."/>
            <person name="Detter J."/>
        </authorList>
    </citation>
    <scope>NUCLEOTIDE SEQUENCE [LARGE SCALE GENOMIC DNA]</scope>
    <source>
        <strain evidence="6">ATCC 700841 / DSM 12885 / JCM 10246 / 7p75a</strain>
    </source>
</reference>
<comment type="cofactor">
    <cofactor evidence="1 4">
        <name>pyridoxal 5'-phosphate</name>
        <dbReference type="ChEBI" id="CHEBI:597326"/>
    </cofactor>
</comment>
<keyword evidence="6" id="KW-1185">Reference proteome</keyword>
<dbReference type="OrthoDB" id="9787096at2"/>
<dbReference type="Proteomes" id="UP000008915">
    <property type="component" value="Chromosome"/>
</dbReference>
<dbReference type="GO" id="GO:0004125">
    <property type="term" value="F:L-seryl-tRNA(Sec) selenium transferase activity"/>
    <property type="evidence" value="ECO:0007669"/>
    <property type="project" value="TreeGrafter"/>
</dbReference>
<feature type="modified residue" description="N6-(pyridoxal phosphate)lysine" evidence="4">
    <location>
        <position position="211"/>
    </location>
</feature>
<dbReference type="Pfam" id="PF03841">
    <property type="entry name" value="SelA"/>
    <property type="match status" value="1"/>
</dbReference>
<dbReference type="PANTHER" id="PTHR32328">
    <property type="entry name" value="L-SERYL-TRNA(SEC) SELENIUM TRANSFERASE"/>
    <property type="match status" value="1"/>
</dbReference>
<proteinExistence type="inferred from homology"/>
<accession>E6SGS6</accession>
<gene>
    <name evidence="5" type="ordered locus">Tmar_1551</name>
</gene>
<dbReference type="InterPro" id="IPR006337">
    <property type="entry name" value="DgaE-like"/>
</dbReference>
<dbReference type="InterPro" id="IPR015421">
    <property type="entry name" value="PyrdxlP-dep_Trfase_major"/>
</dbReference>
<dbReference type="eggNOG" id="COG1921">
    <property type="taxonomic scope" value="Bacteria"/>
</dbReference>
<keyword evidence="2 4" id="KW-0663">Pyridoxal phosphate</keyword>
<evidence type="ECO:0000256" key="1">
    <source>
        <dbReference type="ARBA" id="ARBA00001933"/>
    </source>
</evidence>
<organism evidence="5 6">
    <name type="scientific">Thermaerobacter marianensis (strain ATCC 700841 / DSM 12885 / JCM 10246 / 7p75a)</name>
    <dbReference type="NCBI Taxonomy" id="644966"/>
    <lineage>
        <taxon>Bacteria</taxon>
        <taxon>Bacillati</taxon>
        <taxon>Bacillota</taxon>
        <taxon>Clostridia</taxon>
        <taxon>Eubacteriales</taxon>
        <taxon>Clostridiales Family XVII. Incertae Sedis</taxon>
        <taxon>Thermaerobacter</taxon>
    </lineage>
</organism>
<evidence type="ECO:0000256" key="3">
    <source>
        <dbReference type="ARBA" id="ARBA00044507"/>
    </source>
</evidence>
<dbReference type="EMBL" id="CP002344">
    <property type="protein sequence ID" value="ADU51660.1"/>
    <property type="molecule type" value="Genomic_DNA"/>
</dbReference>
<dbReference type="Gene3D" id="3.40.640.10">
    <property type="entry name" value="Type I PLP-dependent aspartate aminotransferase-like (Major domain)"/>
    <property type="match status" value="1"/>
</dbReference>
<dbReference type="PANTHER" id="PTHR32328:SF0">
    <property type="entry name" value="L-SERYL-TRNA(SEC) SELENIUM TRANSFERASE"/>
    <property type="match status" value="1"/>
</dbReference>
<name>E6SGS6_THEM7</name>
<evidence type="ECO:0000313" key="6">
    <source>
        <dbReference type="Proteomes" id="UP000008915"/>
    </source>
</evidence>
<dbReference type="STRING" id="644966.Tmar_1551"/>
<comment type="similarity">
    <text evidence="3">Belongs to the SelA family.</text>
</comment>
<sequence>MSVFAQWGLRRVINASGKMTALGSSAVAPEVASALAAAASEYVIMDELLRVAGERIARATGAEFAVPTMGAAAGIVLSVAACVAGKDPVAIESLPDSRGRPNEVVLPKGHSVHFGGAITQMIRLGGGMAVEAGHANLVLAEHVEHSITPRTVALFYCKSHHAVQKGMVSLPEMIEIGKRHGLPVIVDAAAEEDLKKYVAMGADLVCYSGGKAIGGPTSGFICGRRDLVEACVLQYRGVGRAMKVSKEAISGLLAALELYEKRDHKAEARRDRERMERLVERLNTLPGLRARVIQDEAGREIYRARIEVLPESGLDARQIIAHLETGDPAIFTRNHYANVGILDIDPRTLLPGQEDLIVERLREVLKGRERA</sequence>
<dbReference type="KEGG" id="tmr:Tmar_1551"/>
<dbReference type="HOGENOM" id="CLU_040896_1_0_9"/>
<evidence type="ECO:0000256" key="2">
    <source>
        <dbReference type="ARBA" id="ARBA00022898"/>
    </source>
</evidence>